<organism evidence="2 3">
    <name type="scientific">Martelella alba</name>
    <dbReference type="NCBI Taxonomy" id="2590451"/>
    <lineage>
        <taxon>Bacteria</taxon>
        <taxon>Pseudomonadati</taxon>
        <taxon>Pseudomonadota</taxon>
        <taxon>Alphaproteobacteria</taxon>
        <taxon>Hyphomicrobiales</taxon>
        <taxon>Aurantimonadaceae</taxon>
        <taxon>Martelella</taxon>
    </lineage>
</organism>
<dbReference type="PANTHER" id="PTHR43685">
    <property type="entry name" value="GLYCOSYLTRANSFERASE"/>
    <property type="match status" value="1"/>
</dbReference>
<proteinExistence type="predicted"/>
<comment type="caution">
    <text evidence="2">The sequence shown here is derived from an EMBL/GenBank/DDBJ whole genome shotgun (WGS) entry which is preliminary data.</text>
</comment>
<dbReference type="CDD" id="cd00761">
    <property type="entry name" value="Glyco_tranf_GTA_type"/>
    <property type="match status" value="1"/>
</dbReference>
<dbReference type="OrthoDB" id="9807795at2"/>
<dbReference type="Proteomes" id="UP000318801">
    <property type="component" value="Unassembled WGS sequence"/>
</dbReference>
<evidence type="ECO:0000259" key="1">
    <source>
        <dbReference type="Pfam" id="PF00535"/>
    </source>
</evidence>
<dbReference type="Gene3D" id="3.90.550.10">
    <property type="entry name" value="Spore Coat Polysaccharide Biosynthesis Protein SpsA, Chain A"/>
    <property type="match status" value="1"/>
</dbReference>
<name>A0A506U5H5_9HYPH</name>
<evidence type="ECO:0000313" key="2">
    <source>
        <dbReference type="EMBL" id="TPW29110.1"/>
    </source>
</evidence>
<gene>
    <name evidence="2" type="ORF">FJU08_14760</name>
</gene>
<dbReference type="GO" id="GO:0016740">
    <property type="term" value="F:transferase activity"/>
    <property type="evidence" value="ECO:0007669"/>
    <property type="project" value="UniProtKB-KW"/>
</dbReference>
<dbReference type="InterPro" id="IPR050834">
    <property type="entry name" value="Glycosyltransf_2"/>
</dbReference>
<evidence type="ECO:0000313" key="3">
    <source>
        <dbReference type="Proteomes" id="UP000318801"/>
    </source>
</evidence>
<dbReference type="RefSeq" id="WP_141149786.1">
    <property type="nucleotide sequence ID" value="NZ_VHLG01000010.1"/>
</dbReference>
<dbReference type="InterPro" id="IPR029044">
    <property type="entry name" value="Nucleotide-diphossugar_trans"/>
</dbReference>
<reference evidence="2 3" key="1">
    <citation type="submission" date="2019-06" db="EMBL/GenBank/DDBJ databases">
        <authorList>
            <person name="Li M."/>
        </authorList>
    </citation>
    <scope>NUCLEOTIDE SEQUENCE [LARGE SCALE GENOMIC DNA]</scope>
    <source>
        <strain evidence="2 3">BGMRC2036</strain>
    </source>
</reference>
<dbReference type="PANTHER" id="PTHR43685:SF2">
    <property type="entry name" value="GLYCOSYLTRANSFERASE 2-LIKE DOMAIN-CONTAINING PROTEIN"/>
    <property type="match status" value="1"/>
</dbReference>
<feature type="domain" description="Glycosyltransferase 2-like" evidence="1">
    <location>
        <begin position="5"/>
        <end position="166"/>
    </location>
</feature>
<sequence length="327" mass="36318">MSTVSIIMPCLNAARHIAATLETVLAQTFRDFEILIVDGGSVDESREIIAGYSARDPRVKPFFEVQKSASHARNFAVSSAAGRYLAFIDAGDRWAPDKLAMSLKRMIETDETAAVYGRVGCFRLDPVTLLIVTRIREHDLNMLDLLGENPVLTISNFVVKRSWYEEAGGFDTGMLYGNFLDWLLRLQAKGARIRGIDQFLTHMHIPRCNEPGELESLRKGWEMAAEKARARGWSPPRQRADKLLATHLSRLSCRAFRCGGGYGTAMKLALEAFTLTPTMLFYWPGLCLRRTGAAMLNRKALIAGTEAAALATRSERQGQPQQGTHAP</sequence>
<dbReference type="SUPFAM" id="SSF53448">
    <property type="entry name" value="Nucleotide-diphospho-sugar transferases"/>
    <property type="match status" value="1"/>
</dbReference>
<keyword evidence="3" id="KW-1185">Reference proteome</keyword>
<dbReference type="AlphaFoldDB" id="A0A506U5H5"/>
<dbReference type="InterPro" id="IPR001173">
    <property type="entry name" value="Glyco_trans_2-like"/>
</dbReference>
<dbReference type="EMBL" id="VHLG01000010">
    <property type="protein sequence ID" value="TPW29110.1"/>
    <property type="molecule type" value="Genomic_DNA"/>
</dbReference>
<keyword evidence="2" id="KW-0808">Transferase</keyword>
<accession>A0A506U5H5</accession>
<protein>
    <submittedName>
        <fullName evidence="2">Glycosyltransferase family 2 protein</fullName>
    </submittedName>
</protein>
<dbReference type="Pfam" id="PF00535">
    <property type="entry name" value="Glycos_transf_2"/>
    <property type="match status" value="1"/>
</dbReference>